<reference evidence="7" key="2">
    <citation type="journal article" date="2021" name="PeerJ">
        <title>Extensive microbial diversity within the chicken gut microbiome revealed by metagenomics and culture.</title>
        <authorList>
            <person name="Gilroy R."/>
            <person name="Ravi A."/>
            <person name="Getino M."/>
            <person name="Pursley I."/>
            <person name="Horton D.L."/>
            <person name="Alikhan N.F."/>
            <person name="Baker D."/>
            <person name="Gharbi K."/>
            <person name="Hall N."/>
            <person name="Watson M."/>
            <person name="Adriaenssens E.M."/>
            <person name="Foster-Nyarko E."/>
            <person name="Jarju S."/>
            <person name="Secka A."/>
            <person name="Antonio M."/>
            <person name="Oren A."/>
            <person name="Chaudhuri R.R."/>
            <person name="La Ragione R."/>
            <person name="Hildebrand F."/>
            <person name="Pallen M.J."/>
        </authorList>
    </citation>
    <scope>NUCLEOTIDE SEQUENCE</scope>
    <source>
        <strain evidence="7">CHK197-8231</strain>
    </source>
</reference>
<dbReference type="GO" id="GO:0016788">
    <property type="term" value="F:hydrolase activity, acting on ester bonds"/>
    <property type="evidence" value="ECO:0007669"/>
    <property type="project" value="UniProtKB-UniRule"/>
</dbReference>
<dbReference type="CDD" id="cd16964">
    <property type="entry name" value="YqgF"/>
    <property type="match status" value="1"/>
</dbReference>
<comment type="similarity">
    <text evidence="5">Belongs to the YqgF HJR family.</text>
</comment>
<dbReference type="EC" id="3.1.-.-" evidence="5"/>
<keyword evidence="2 5" id="KW-0690">Ribosome biogenesis</keyword>
<accession>A0A9D1HTC1</accession>
<keyword evidence="1 5" id="KW-0963">Cytoplasm</keyword>
<evidence type="ECO:0000259" key="6">
    <source>
        <dbReference type="SMART" id="SM00732"/>
    </source>
</evidence>
<dbReference type="InterPro" id="IPR006641">
    <property type="entry name" value="YqgF/RNaseH-like_dom"/>
</dbReference>
<comment type="caution">
    <text evidence="7">The sequence shown here is derived from an EMBL/GenBank/DDBJ whole genome shotgun (WGS) entry which is preliminary data.</text>
</comment>
<dbReference type="EMBL" id="DVML01000010">
    <property type="protein sequence ID" value="HIU22276.1"/>
    <property type="molecule type" value="Genomic_DNA"/>
</dbReference>
<dbReference type="HAMAP" id="MF_00651">
    <property type="entry name" value="Nuclease_YqgF"/>
    <property type="match status" value="1"/>
</dbReference>
<dbReference type="Gene3D" id="3.30.420.140">
    <property type="entry name" value="YqgF/RNase H-like domain"/>
    <property type="match status" value="1"/>
</dbReference>
<reference evidence="7" key="1">
    <citation type="submission" date="2020-10" db="EMBL/GenBank/DDBJ databases">
        <authorList>
            <person name="Gilroy R."/>
        </authorList>
    </citation>
    <scope>NUCLEOTIDE SEQUENCE</scope>
    <source>
        <strain evidence="7">CHK197-8231</strain>
    </source>
</reference>
<dbReference type="SUPFAM" id="SSF53098">
    <property type="entry name" value="Ribonuclease H-like"/>
    <property type="match status" value="1"/>
</dbReference>
<comment type="subcellular location">
    <subcellularLocation>
        <location evidence="5">Cytoplasm</location>
    </subcellularLocation>
</comment>
<gene>
    <name evidence="7" type="primary">ruvX</name>
    <name evidence="7" type="ORF">IAD49_01705</name>
</gene>
<dbReference type="Proteomes" id="UP000824087">
    <property type="component" value="Unassembled WGS sequence"/>
</dbReference>
<dbReference type="SMART" id="SM00732">
    <property type="entry name" value="YqgFc"/>
    <property type="match status" value="1"/>
</dbReference>
<dbReference type="InterPro" id="IPR012337">
    <property type="entry name" value="RNaseH-like_sf"/>
</dbReference>
<sequence>MRYLGLDLGTRTLGLALSDVTGTIASPLKTIRFEEGNYDSLLPQLKDLVTEYQVEKLVLGLPKNMNNSIGERAETTLAFQKKLEEYLGKKVVMQDERLSTVEATNYMLAADISRKKRKKKVDSLAANIILQTYLDKEKGMNL</sequence>
<evidence type="ECO:0000256" key="2">
    <source>
        <dbReference type="ARBA" id="ARBA00022517"/>
    </source>
</evidence>
<evidence type="ECO:0000256" key="4">
    <source>
        <dbReference type="ARBA" id="ARBA00022801"/>
    </source>
</evidence>
<dbReference type="InterPro" id="IPR005227">
    <property type="entry name" value="YqgF"/>
</dbReference>
<organism evidence="7 8">
    <name type="scientific">Candidatus Fimihabitans intestinipullorum</name>
    <dbReference type="NCBI Taxonomy" id="2840820"/>
    <lineage>
        <taxon>Bacteria</taxon>
        <taxon>Bacillati</taxon>
        <taxon>Mycoplasmatota</taxon>
        <taxon>Mycoplasmatota incertae sedis</taxon>
        <taxon>Candidatus Fimihabitans</taxon>
    </lineage>
</organism>
<dbReference type="NCBIfam" id="TIGR00250">
    <property type="entry name" value="RNAse_H_YqgF"/>
    <property type="match status" value="1"/>
</dbReference>
<evidence type="ECO:0000256" key="5">
    <source>
        <dbReference type="HAMAP-Rule" id="MF_00651"/>
    </source>
</evidence>
<keyword evidence="4 5" id="KW-0378">Hydrolase</keyword>
<proteinExistence type="inferred from homology"/>
<evidence type="ECO:0000313" key="7">
    <source>
        <dbReference type="EMBL" id="HIU22276.1"/>
    </source>
</evidence>
<dbReference type="GO" id="GO:0004518">
    <property type="term" value="F:nuclease activity"/>
    <property type="evidence" value="ECO:0007669"/>
    <property type="project" value="UniProtKB-KW"/>
</dbReference>
<dbReference type="GO" id="GO:0000967">
    <property type="term" value="P:rRNA 5'-end processing"/>
    <property type="evidence" value="ECO:0007669"/>
    <property type="project" value="UniProtKB-UniRule"/>
</dbReference>
<name>A0A9D1HTC1_9BACT</name>
<dbReference type="Pfam" id="PF03652">
    <property type="entry name" value="RuvX"/>
    <property type="match status" value="1"/>
</dbReference>
<evidence type="ECO:0000256" key="1">
    <source>
        <dbReference type="ARBA" id="ARBA00022490"/>
    </source>
</evidence>
<dbReference type="PANTHER" id="PTHR33317:SF4">
    <property type="entry name" value="POLYNUCLEOTIDYL TRANSFERASE, RIBONUCLEASE H-LIKE SUPERFAMILY PROTEIN"/>
    <property type="match status" value="1"/>
</dbReference>
<evidence type="ECO:0000313" key="8">
    <source>
        <dbReference type="Proteomes" id="UP000824087"/>
    </source>
</evidence>
<dbReference type="AlphaFoldDB" id="A0A9D1HTC1"/>
<dbReference type="PANTHER" id="PTHR33317">
    <property type="entry name" value="POLYNUCLEOTIDYL TRANSFERASE, RIBONUCLEASE H-LIKE SUPERFAMILY PROTEIN"/>
    <property type="match status" value="1"/>
</dbReference>
<protein>
    <recommendedName>
        <fullName evidence="5">Putative pre-16S rRNA nuclease</fullName>
        <ecNumber evidence="5">3.1.-.-</ecNumber>
    </recommendedName>
</protein>
<feature type="domain" description="YqgF/RNase H-like" evidence="6">
    <location>
        <begin position="1"/>
        <end position="103"/>
    </location>
</feature>
<dbReference type="GO" id="GO:0005829">
    <property type="term" value="C:cytosol"/>
    <property type="evidence" value="ECO:0007669"/>
    <property type="project" value="TreeGrafter"/>
</dbReference>
<comment type="function">
    <text evidence="5">Could be a nuclease involved in processing of the 5'-end of pre-16S rRNA.</text>
</comment>
<dbReference type="InterPro" id="IPR037027">
    <property type="entry name" value="YqgF/RNaseH-like_dom_sf"/>
</dbReference>
<evidence type="ECO:0000256" key="3">
    <source>
        <dbReference type="ARBA" id="ARBA00022722"/>
    </source>
</evidence>
<keyword evidence="3 5" id="KW-0540">Nuclease</keyword>